<proteinExistence type="predicted"/>
<dbReference type="EMBL" id="FOJQ01000009">
    <property type="protein sequence ID" value="SFA44485.1"/>
    <property type="molecule type" value="Genomic_DNA"/>
</dbReference>
<dbReference type="Proteomes" id="UP000198979">
    <property type="component" value="Unassembled WGS sequence"/>
</dbReference>
<evidence type="ECO:0000313" key="2">
    <source>
        <dbReference type="Proteomes" id="UP000198979"/>
    </source>
</evidence>
<accession>A0A1I0SY55</accession>
<name>A0A1I0SY55_9BACL</name>
<evidence type="ECO:0000313" key="1">
    <source>
        <dbReference type="EMBL" id="SFA44485.1"/>
    </source>
</evidence>
<protein>
    <submittedName>
        <fullName evidence="1">Methyl-accepting chemotaxis protein</fullName>
    </submittedName>
</protein>
<gene>
    <name evidence="1" type="ORF">SAMN05216169_100961</name>
</gene>
<dbReference type="STRING" id="150248.SAMN05216169_100961"/>
<keyword evidence="2" id="KW-1185">Reference proteome</keyword>
<sequence length="44" mass="5048">MQRSNESTITVEEQLAMNEQITSSAQTLAELDEQLRTTVESFRM</sequence>
<reference evidence="2" key="1">
    <citation type="submission" date="2016-10" db="EMBL/GenBank/DDBJ databases">
        <authorList>
            <person name="Varghese N."/>
            <person name="Submissions S."/>
        </authorList>
    </citation>
    <scope>NUCLEOTIDE SEQUENCE [LARGE SCALE GENOMIC DNA]</scope>
    <source>
        <strain evidence="2">K1</strain>
    </source>
</reference>
<dbReference type="AlphaFoldDB" id="A0A1I0SY55"/>
<organism evidence="1 2">
    <name type="scientific">Anoxybacillus pushchinoensis</name>
    <dbReference type="NCBI Taxonomy" id="150248"/>
    <lineage>
        <taxon>Bacteria</taxon>
        <taxon>Bacillati</taxon>
        <taxon>Bacillota</taxon>
        <taxon>Bacilli</taxon>
        <taxon>Bacillales</taxon>
        <taxon>Anoxybacillaceae</taxon>
        <taxon>Anoxybacillus</taxon>
    </lineage>
</organism>